<organism evidence="1">
    <name type="scientific">freshwater metagenome</name>
    <dbReference type="NCBI Taxonomy" id="449393"/>
    <lineage>
        <taxon>unclassified sequences</taxon>
        <taxon>metagenomes</taxon>
        <taxon>ecological metagenomes</taxon>
    </lineage>
</organism>
<accession>A0A6J6WVQ8</accession>
<gene>
    <name evidence="1" type="ORF">UFOPK2958_01023</name>
</gene>
<reference evidence="1" key="1">
    <citation type="submission" date="2020-05" db="EMBL/GenBank/DDBJ databases">
        <authorList>
            <person name="Chiriac C."/>
            <person name="Salcher M."/>
            <person name="Ghai R."/>
            <person name="Kavagutti S V."/>
        </authorList>
    </citation>
    <scope>NUCLEOTIDE SEQUENCE</scope>
</reference>
<evidence type="ECO:0000313" key="1">
    <source>
        <dbReference type="EMBL" id="CAB4789030.1"/>
    </source>
</evidence>
<proteinExistence type="predicted"/>
<dbReference type="EMBL" id="CAFAAB010000120">
    <property type="protein sequence ID" value="CAB4789030.1"/>
    <property type="molecule type" value="Genomic_DNA"/>
</dbReference>
<name>A0A6J6WVQ8_9ZZZZ</name>
<dbReference type="AlphaFoldDB" id="A0A6J6WVQ8"/>
<protein>
    <submittedName>
        <fullName evidence="1">Unannotated protein</fullName>
    </submittedName>
</protein>
<sequence length="329" mass="35389">MASRGELRRRRQLRVLIVVIAVATLGTFARDVINAAHNSQSARASRNTTFGTLASQLLREGAALDHDTLVTLQRATTMSRSDFVDAWDQLEVRARQVGLDTARLQVPTVDRQLNVVLADIMIQRVSSWEVIRHYVTAPLGVGTAQTTTVPLVSALATIARTNAQWSAAHGRLHREPGHVRLPVSEWTLPANDVTGLIATAVKQVRLRASATVSINAVSIDPQPLPSNAAQLVLLAREQIAVGVSLRNLSSTDTTVTVHLALAPEQKSGIPVSKSITVVLPQQSNVAVLFDSVAIKASERGVFRIWVTGARPNSPGSASRFYTFKVASAG</sequence>